<keyword evidence="1" id="KW-1133">Transmembrane helix</keyword>
<gene>
    <name evidence="2" type="ORF">EFB08_13065</name>
</gene>
<dbReference type="EMBL" id="RJJD01000008">
    <property type="protein sequence ID" value="RNI25777.1"/>
    <property type="molecule type" value="Genomic_DNA"/>
</dbReference>
<dbReference type="Pfam" id="PF13803">
    <property type="entry name" value="DUF4184"/>
    <property type="match status" value="1"/>
</dbReference>
<dbReference type="Proteomes" id="UP000272117">
    <property type="component" value="Unassembled WGS sequence"/>
</dbReference>
<accession>A0A3M9MKN7</accession>
<feature type="transmembrane region" description="Helical" evidence="1">
    <location>
        <begin position="188"/>
        <end position="209"/>
    </location>
</feature>
<dbReference type="InterPro" id="IPR025238">
    <property type="entry name" value="DUF4184"/>
</dbReference>
<keyword evidence="3" id="KW-1185">Reference proteome</keyword>
<feature type="transmembrane region" description="Helical" evidence="1">
    <location>
        <begin position="156"/>
        <end position="176"/>
    </location>
</feature>
<evidence type="ECO:0000313" key="2">
    <source>
        <dbReference type="EMBL" id="RNI25777.1"/>
    </source>
</evidence>
<feature type="transmembrane region" description="Helical" evidence="1">
    <location>
        <begin position="54"/>
        <end position="74"/>
    </location>
</feature>
<dbReference type="RefSeq" id="WP_123127404.1">
    <property type="nucleotide sequence ID" value="NZ_RJJD01000008.1"/>
</dbReference>
<reference evidence="2 3" key="1">
    <citation type="submission" date="2018-11" db="EMBL/GenBank/DDBJ databases">
        <title>Rufibacter latericius sp. nov., isolated from water in Baiyang Lake.</title>
        <authorList>
            <person name="Yang Y."/>
        </authorList>
    </citation>
    <scope>NUCLEOTIDE SEQUENCE [LARGE SCALE GENOMIC DNA]</scope>
    <source>
        <strain evidence="2 3">R-22-1c-1</strain>
    </source>
</reference>
<feature type="transmembrane region" description="Helical" evidence="1">
    <location>
        <begin position="105"/>
        <end position="123"/>
    </location>
</feature>
<protein>
    <submittedName>
        <fullName evidence="2">DUF4184 family protein</fullName>
    </submittedName>
</protein>
<comment type="caution">
    <text evidence="2">The sequence shown here is derived from an EMBL/GenBank/DDBJ whole genome shotgun (WGS) entry which is preliminary data.</text>
</comment>
<evidence type="ECO:0000256" key="1">
    <source>
        <dbReference type="SAM" id="Phobius"/>
    </source>
</evidence>
<proteinExistence type="predicted"/>
<dbReference type="AlphaFoldDB" id="A0A3M9MKN7"/>
<name>A0A3M9MKN7_9BACT</name>
<evidence type="ECO:0000313" key="3">
    <source>
        <dbReference type="Proteomes" id="UP000272117"/>
    </source>
</evidence>
<sequence>MPFTFSHPAVVLPFIGLKYRWRSATGLIVGSMAPDFEKFIRMSLHDPHSHTWKGIFYFNLPMGILLCFVFHLIVRNTLIDHLPNFLRLRLNRFKRFNWLPYFKRHWPVVILSLLVGIVSHLTWDSFTHRTGLGVRLFPYLAEDVLPEPFTRPLFSLLQQVLSVVGGFVMAVFLSELPKEERSLEKKPFWGFWLMSGVIVCVVVALWIMAGGKMNRYYIMIAALSAGLLSLIILPFLIKIKEQILSRT</sequence>
<organism evidence="2 3">
    <name type="scientific">Rufibacter latericius</name>
    <dbReference type="NCBI Taxonomy" id="2487040"/>
    <lineage>
        <taxon>Bacteria</taxon>
        <taxon>Pseudomonadati</taxon>
        <taxon>Bacteroidota</taxon>
        <taxon>Cytophagia</taxon>
        <taxon>Cytophagales</taxon>
        <taxon>Hymenobacteraceae</taxon>
        <taxon>Rufibacter</taxon>
    </lineage>
</organism>
<keyword evidence="1" id="KW-0812">Transmembrane</keyword>
<dbReference type="OrthoDB" id="8481923at2"/>
<feature type="transmembrane region" description="Helical" evidence="1">
    <location>
        <begin position="215"/>
        <end position="237"/>
    </location>
</feature>
<keyword evidence="1" id="KW-0472">Membrane</keyword>